<dbReference type="Gene3D" id="2.60.450.10">
    <property type="entry name" value="Lipopolysaccharide (LPS) transport protein A like domain"/>
    <property type="match status" value="1"/>
</dbReference>
<sequence>MDDSVMKGAGEERQAQAIRRAERGSEVFARAQRHSRRVRVLKVVLPATAVLASAVFLGYTLLPTLGGSVAGIGAASISNGNLVIEDPALDGFTRDDLPYSVRAERALQAMGSKDQTIALEGIRATLPIDEQERATVRAANGTFDRENNHLTLDSDITFSTTSGLVARLRSARIDISSNALVTEEPVEIEMEGMRISADALRASEGGKRLIFENRVRVELEPGKVRPAGTQKKEGGGDG</sequence>
<name>A0ABV6DDD1_9HYPH</name>
<evidence type="ECO:0000313" key="2">
    <source>
        <dbReference type="EMBL" id="MFC0210646.1"/>
    </source>
</evidence>
<proteinExistence type="predicted"/>
<keyword evidence="1" id="KW-0472">Membrane</keyword>
<feature type="transmembrane region" description="Helical" evidence="1">
    <location>
        <begin position="40"/>
        <end position="62"/>
    </location>
</feature>
<reference evidence="2 3" key="1">
    <citation type="submission" date="2024-09" db="EMBL/GenBank/DDBJ databases">
        <authorList>
            <person name="Sun Q."/>
            <person name="Mori K."/>
        </authorList>
    </citation>
    <scope>NUCLEOTIDE SEQUENCE [LARGE SCALE GENOMIC DNA]</scope>
    <source>
        <strain evidence="2 3">CCM 8543</strain>
    </source>
</reference>
<protein>
    <submittedName>
        <fullName evidence="2">LPS export ABC transporter periplasmic protein LptC</fullName>
    </submittedName>
</protein>
<dbReference type="Proteomes" id="UP001589755">
    <property type="component" value="Unassembled WGS sequence"/>
</dbReference>
<organism evidence="2 3">
    <name type="scientific">Chelativorans intermedius</name>
    <dbReference type="NCBI Taxonomy" id="515947"/>
    <lineage>
        <taxon>Bacteria</taxon>
        <taxon>Pseudomonadati</taxon>
        <taxon>Pseudomonadota</taxon>
        <taxon>Alphaproteobacteria</taxon>
        <taxon>Hyphomicrobiales</taxon>
        <taxon>Phyllobacteriaceae</taxon>
        <taxon>Chelativorans</taxon>
    </lineage>
</organism>
<keyword evidence="3" id="KW-1185">Reference proteome</keyword>
<gene>
    <name evidence="2" type="primary">lptC</name>
    <name evidence="2" type="ORF">ACFFJ2_19860</name>
</gene>
<keyword evidence="1" id="KW-1133">Transmembrane helix</keyword>
<evidence type="ECO:0000313" key="3">
    <source>
        <dbReference type="Proteomes" id="UP001589755"/>
    </source>
</evidence>
<dbReference type="RefSeq" id="WP_261521016.1">
    <property type="nucleotide sequence ID" value="NZ_JAODNW010000015.1"/>
</dbReference>
<dbReference type="Pfam" id="PF06835">
    <property type="entry name" value="LptC"/>
    <property type="match status" value="1"/>
</dbReference>
<comment type="caution">
    <text evidence="2">The sequence shown here is derived from an EMBL/GenBank/DDBJ whole genome shotgun (WGS) entry which is preliminary data.</text>
</comment>
<accession>A0ABV6DDD1</accession>
<evidence type="ECO:0000256" key="1">
    <source>
        <dbReference type="SAM" id="Phobius"/>
    </source>
</evidence>
<keyword evidence="1" id="KW-0812">Transmembrane</keyword>
<dbReference type="InterPro" id="IPR010664">
    <property type="entry name" value="LipoPS_assembly_LptC-rel"/>
</dbReference>
<dbReference type="EMBL" id="JBHLXD010000069">
    <property type="protein sequence ID" value="MFC0210646.1"/>
    <property type="molecule type" value="Genomic_DNA"/>
</dbReference>